<evidence type="ECO:0000256" key="3">
    <source>
        <dbReference type="ARBA" id="ARBA00022723"/>
    </source>
</evidence>
<comment type="subcellular location">
    <subcellularLocation>
        <location evidence="7">Cytoplasm</location>
    </subcellularLocation>
</comment>
<dbReference type="PANTHER" id="PTHR11735:SF6">
    <property type="entry name" value="TRNA N6-ADENOSINE THREONYLCARBAMOYLTRANSFERASE, MITOCHONDRIAL"/>
    <property type="match status" value="1"/>
</dbReference>
<comment type="function">
    <text evidence="7">Required for the formation of a threonylcarbamoyl group on adenosine at position 37 (t(6)A37) in tRNAs that read codons beginning with adenine. Is involved in the transfer of the threonylcarbamoyl moiety of threonylcarbamoyl-AMP (TC-AMP) to the N6 group of A37, together with TsaE and TsaB. TsaD likely plays a direct catalytic role in this reaction.</text>
</comment>
<dbReference type="GO" id="GO:0002949">
    <property type="term" value="P:tRNA threonylcarbamoyladenosine modification"/>
    <property type="evidence" value="ECO:0007669"/>
    <property type="project" value="UniProtKB-UniRule"/>
</dbReference>
<dbReference type="PRINTS" id="PR00789">
    <property type="entry name" value="OSIALOPTASE"/>
</dbReference>
<feature type="domain" description="Gcp-like" evidence="8">
    <location>
        <begin position="27"/>
        <end position="318"/>
    </location>
</feature>
<feature type="binding site" evidence="7">
    <location>
        <position position="188"/>
    </location>
    <ligand>
        <name>substrate</name>
    </ligand>
</feature>
<keyword evidence="2 7" id="KW-0819">tRNA processing</keyword>
<dbReference type="EC" id="2.3.1.234" evidence="7"/>
<dbReference type="PANTHER" id="PTHR11735">
    <property type="entry name" value="TRNA N6-ADENOSINE THREONYLCARBAMOYLTRANSFERASE"/>
    <property type="match status" value="1"/>
</dbReference>
<dbReference type="GO" id="GO:0005506">
    <property type="term" value="F:iron ion binding"/>
    <property type="evidence" value="ECO:0007669"/>
    <property type="project" value="UniProtKB-UniRule"/>
</dbReference>
<organism evidence="9 10">
    <name type="scientific">Puniceicoccus vermicola</name>
    <dbReference type="NCBI Taxonomy" id="388746"/>
    <lineage>
        <taxon>Bacteria</taxon>
        <taxon>Pseudomonadati</taxon>
        <taxon>Verrucomicrobiota</taxon>
        <taxon>Opitutia</taxon>
        <taxon>Puniceicoccales</taxon>
        <taxon>Puniceicoccaceae</taxon>
        <taxon>Puniceicoccus</taxon>
    </lineage>
</organism>
<gene>
    <name evidence="7 9" type="primary">tsaD</name>
    <name evidence="9" type="ORF">H5P30_02735</name>
</gene>
<evidence type="ECO:0000256" key="7">
    <source>
        <dbReference type="HAMAP-Rule" id="MF_01445"/>
    </source>
</evidence>
<keyword evidence="3 7" id="KW-0479">Metal-binding</keyword>
<reference evidence="9 10" key="1">
    <citation type="submission" date="2020-07" db="EMBL/GenBank/DDBJ databases">
        <authorList>
            <person name="Feng X."/>
        </authorList>
    </citation>
    <scope>NUCLEOTIDE SEQUENCE [LARGE SCALE GENOMIC DNA]</scope>
    <source>
        <strain evidence="9 10">JCM14086</strain>
    </source>
</reference>
<dbReference type="Proteomes" id="UP000525652">
    <property type="component" value="Unassembled WGS sequence"/>
</dbReference>
<evidence type="ECO:0000259" key="8">
    <source>
        <dbReference type="Pfam" id="PF00814"/>
    </source>
</evidence>
<keyword evidence="1 7" id="KW-0808">Transferase</keyword>
<keyword evidence="4 7" id="KW-0408">Iron</keyword>
<comment type="caution">
    <text evidence="9">The sequence shown here is derived from an EMBL/GenBank/DDBJ whole genome shotgun (WGS) entry which is preliminary data.</text>
</comment>
<keyword evidence="10" id="KW-1185">Reference proteome</keyword>
<evidence type="ECO:0000313" key="9">
    <source>
        <dbReference type="EMBL" id="MBC2600692.1"/>
    </source>
</evidence>
<dbReference type="NCBIfam" id="TIGR03723">
    <property type="entry name" value="T6A_TsaD_YgjD"/>
    <property type="match status" value="1"/>
</dbReference>
<name>A0A7X1AVP0_9BACT</name>
<feature type="binding site" evidence="7">
    <location>
        <begin position="142"/>
        <end position="146"/>
    </location>
    <ligand>
        <name>substrate</name>
    </ligand>
</feature>
<dbReference type="GO" id="GO:0005737">
    <property type="term" value="C:cytoplasm"/>
    <property type="evidence" value="ECO:0007669"/>
    <property type="project" value="UniProtKB-SubCell"/>
</dbReference>
<evidence type="ECO:0000256" key="4">
    <source>
        <dbReference type="ARBA" id="ARBA00023004"/>
    </source>
</evidence>
<accession>A0A7X1AVP0</accession>
<evidence type="ECO:0000256" key="5">
    <source>
        <dbReference type="ARBA" id="ARBA00023315"/>
    </source>
</evidence>
<dbReference type="InterPro" id="IPR022450">
    <property type="entry name" value="TsaD"/>
</dbReference>
<evidence type="ECO:0000256" key="2">
    <source>
        <dbReference type="ARBA" id="ARBA00022694"/>
    </source>
</evidence>
<feature type="binding site" evidence="7">
    <location>
        <position position="192"/>
    </location>
    <ligand>
        <name>substrate</name>
    </ligand>
</feature>
<feature type="binding site" evidence="7">
    <location>
        <position position="311"/>
    </location>
    <ligand>
        <name>Fe cation</name>
        <dbReference type="ChEBI" id="CHEBI:24875"/>
    </ligand>
</feature>
<comment type="cofactor">
    <cofactor evidence="7">
        <name>Fe(2+)</name>
        <dbReference type="ChEBI" id="CHEBI:29033"/>
    </cofactor>
    <text evidence="7">Binds 1 Fe(2+) ion per subunit.</text>
</comment>
<dbReference type="Pfam" id="PF00814">
    <property type="entry name" value="TsaD"/>
    <property type="match status" value="1"/>
</dbReference>
<dbReference type="EMBL" id="JACHVA010000033">
    <property type="protein sequence ID" value="MBC2600692.1"/>
    <property type="molecule type" value="Genomic_DNA"/>
</dbReference>
<dbReference type="InterPro" id="IPR000905">
    <property type="entry name" value="Gcp-like_dom"/>
</dbReference>
<proteinExistence type="inferred from homology"/>
<dbReference type="NCBIfam" id="TIGR00329">
    <property type="entry name" value="gcp_kae1"/>
    <property type="match status" value="1"/>
</dbReference>
<dbReference type="AlphaFoldDB" id="A0A7X1AVP0"/>
<feature type="binding site" evidence="7">
    <location>
        <position position="175"/>
    </location>
    <ligand>
        <name>substrate</name>
    </ligand>
</feature>
<dbReference type="InterPro" id="IPR017861">
    <property type="entry name" value="KAE1/TsaD"/>
</dbReference>
<sequence>MILGVESSCDESALALFDPAKGLECSLIHSQLVLHREFGGVVPDLAAREHLEHFPRLFESLREKVDFASIDQVAVTRGPGLAGCLAIGIAAAKGFSLYHDCPLVGVNHLAGHAWSPFIPVHAEDPDSFEERLANLLPHLGLLVSGGNTILFRLERDRSIEILAETRDDAAGEALDKGAKLMGLPYPGGPEIERRAEGGDVSAFRFPRAFADPKERAFSFSGLKTSLRYRLEKMAPEEIRDSFGNLCASYQEAVVDALVRKMRQVLKSESGIRSLGLSGGVANNKALRERFSALAGKTRLPGLVAEPKVTGDNAAMIAFAAYANPGTVSLAGDRLGFEPSLPLTD</sequence>
<dbReference type="GO" id="GO:0061711">
    <property type="term" value="F:tRNA N(6)-L-threonylcarbamoyladenine synthase activity"/>
    <property type="evidence" value="ECO:0007669"/>
    <property type="project" value="UniProtKB-EC"/>
</dbReference>
<feature type="binding site" evidence="7">
    <location>
        <position position="108"/>
    </location>
    <ligand>
        <name>Fe cation</name>
        <dbReference type="ChEBI" id="CHEBI:24875"/>
    </ligand>
</feature>
<keyword evidence="7" id="KW-0963">Cytoplasm</keyword>
<dbReference type="InterPro" id="IPR043129">
    <property type="entry name" value="ATPase_NBD"/>
</dbReference>
<evidence type="ECO:0000256" key="1">
    <source>
        <dbReference type="ARBA" id="ARBA00022679"/>
    </source>
</evidence>
<evidence type="ECO:0000256" key="6">
    <source>
        <dbReference type="ARBA" id="ARBA00048117"/>
    </source>
</evidence>
<protein>
    <recommendedName>
        <fullName evidence="7">tRNA N6-adenosine threonylcarbamoyltransferase</fullName>
        <ecNumber evidence="7">2.3.1.234</ecNumber>
    </recommendedName>
    <alternativeName>
        <fullName evidence="7">N6-L-threonylcarbamoyladenine synthase</fullName>
        <shortName evidence="7">t(6)A synthase</shortName>
    </alternativeName>
    <alternativeName>
        <fullName evidence="7">t(6)A37 threonylcarbamoyladenosine biosynthesis protein TsaD</fullName>
    </alternativeName>
    <alternativeName>
        <fullName evidence="7">tRNA threonylcarbamoyladenosine biosynthesis protein TsaD</fullName>
    </alternativeName>
</protein>
<comment type="similarity">
    <text evidence="7">Belongs to the KAE1 / TsaD family.</text>
</comment>
<keyword evidence="5 7" id="KW-0012">Acyltransferase</keyword>
<dbReference type="PROSITE" id="PS01016">
    <property type="entry name" value="GLYCOPROTEASE"/>
    <property type="match status" value="1"/>
</dbReference>
<feature type="binding site" evidence="7">
    <location>
        <position position="112"/>
    </location>
    <ligand>
        <name>Fe cation</name>
        <dbReference type="ChEBI" id="CHEBI:24875"/>
    </ligand>
</feature>
<dbReference type="RefSeq" id="WP_185691432.1">
    <property type="nucleotide sequence ID" value="NZ_JACHVA010000033.1"/>
</dbReference>
<evidence type="ECO:0000313" key="10">
    <source>
        <dbReference type="Proteomes" id="UP000525652"/>
    </source>
</evidence>
<comment type="catalytic activity">
    <reaction evidence="6 7">
        <text>L-threonylcarbamoyladenylate + adenosine(37) in tRNA = N(6)-L-threonylcarbamoyladenosine(37) in tRNA + AMP + H(+)</text>
        <dbReference type="Rhea" id="RHEA:37059"/>
        <dbReference type="Rhea" id="RHEA-COMP:10162"/>
        <dbReference type="Rhea" id="RHEA-COMP:10163"/>
        <dbReference type="ChEBI" id="CHEBI:15378"/>
        <dbReference type="ChEBI" id="CHEBI:73682"/>
        <dbReference type="ChEBI" id="CHEBI:74411"/>
        <dbReference type="ChEBI" id="CHEBI:74418"/>
        <dbReference type="ChEBI" id="CHEBI:456215"/>
        <dbReference type="EC" id="2.3.1.234"/>
    </reaction>
</comment>
<dbReference type="HAMAP" id="MF_01445">
    <property type="entry name" value="TsaD"/>
    <property type="match status" value="1"/>
</dbReference>
<dbReference type="SUPFAM" id="SSF53067">
    <property type="entry name" value="Actin-like ATPase domain"/>
    <property type="match status" value="1"/>
</dbReference>
<dbReference type="Gene3D" id="3.30.420.40">
    <property type="match status" value="2"/>
</dbReference>
<dbReference type="InterPro" id="IPR017860">
    <property type="entry name" value="Peptidase_M22_CS"/>
</dbReference>
<feature type="binding site" evidence="7">
    <location>
        <position position="283"/>
    </location>
    <ligand>
        <name>substrate</name>
    </ligand>
</feature>